<dbReference type="EMBL" id="JACCJC010000007">
    <property type="protein sequence ID" value="KAF6239048.1"/>
    <property type="molecule type" value="Genomic_DNA"/>
</dbReference>
<dbReference type="GeneID" id="59284591"/>
<evidence type="ECO:0000256" key="1">
    <source>
        <dbReference type="SAM" id="MobiDB-lite"/>
    </source>
</evidence>
<name>A0A8H6G289_9LECA</name>
<keyword evidence="3" id="KW-1185">Reference proteome</keyword>
<comment type="caution">
    <text evidence="2">The sequence shown here is derived from an EMBL/GenBank/DDBJ whole genome shotgun (WGS) entry which is preliminary data.</text>
</comment>
<proteinExistence type="predicted"/>
<evidence type="ECO:0000313" key="2">
    <source>
        <dbReference type="EMBL" id="KAF6239048.1"/>
    </source>
</evidence>
<evidence type="ECO:0000313" key="3">
    <source>
        <dbReference type="Proteomes" id="UP000578531"/>
    </source>
</evidence>
<organism evidence="2 3">
    <name type="scientific">Letharia columbiana</name>
    <dbReference type="NCBI Taxonomy" id="112416"/>
    <lineage>
        <taxon>Eukaryota</taxon>
        <taxon>Fungi</taxon>
        <taxon>Dikarya</taxon>
        <taxon>Ascomycota</taxon>
        <taxon>Pezizomycotina</taxon>
        <taxon>Lecanoromycetes</taxon>
        <taxon>OSLEUM clade</taxon>
        <taxon>Lecanoromycetidae</taxon>
        <taxon>Lecanorales</taxon>
        <taxon>Lecanorineae</taxon>
        <taxon>Parmeliaceae</taxon>
        <taxon>Letharia</taxon>
    </lineage>
</organism>
<protein>
    <submittedName>
        <fullName evidence="2">Uncharacterized protein</fullName>
    </submittedName>
</protein>
<accession>A0A8H6G289</accession>
<dbReference type="AlphaFoldDB" id="A0A8H6G289"/>
<sequence>MERLEKRRQNALKDWIQSERESYSEKQRRVKCLCGSVMQSRRQFNADQQRFDTRSRKLGEDEETLRNEVERLRPQITSHNGVQEAFYRDRKAPEERGTAARSASEAALQQFSENMNAAKDALSKAHRGSTMPKTLSTQPPPAALSPTTARDEIRGISRGGSPHFPTGLQSAATFPNQSTGWLRIVWPSY</sequence>
<dbReference type="Proteomes" id="UP000578531">
    <property type="component" value="Unassembled WGS sequence"/>
</dbReference>
<gene>
    <name evidence="2" type="ORF">HO173_002920</name>
</gene>
<reference evidence="2 3" key="1">
    <citation type="journal article" date="2020" name="Genomics">
        <title>Complete, high-quality genomes from long-read metagenomic sequencing of two wolf lichen thalli reveals enigmatic genome architecture.</title>
        <authorList>
            <person name="McKenzie S.K."/>
            <person name="Walston R.F."/>
            <person name="Allen J.L."/>
        </authorList>
    </citation>
    <scope>NUCLEOTIDE SEQUENCE [LARGE SCALE GENOMIC DNA]</scope>
    <source>
        <strain evidence="2">WasteWater2</strain>
    </source>
</reference>
<feature type="region of interest" description="Disordered" evidence="1">
    <location>
        <begin position="125"/>
        <end position="147"/>
    </location>
</feature>
<dbReference type="RefSeq" id="XP_037168344.1">
    <property type="nucleotide sequence ID" value="XM_037304851.1"/>
</dbReference>